<keyword evidence="2" id="KW-1185">Reference proteome</keyword>
<reference evidence="1 2" key="1">
    <citation type="submission" date="2023-11" db="EMBL/GenBank/DDBJ databases">
        <title>MicrobeMod: A computational toolkit for identifying prokaryotic methylation and restriction-modification with nanopore sequencing.</title>
        <authorList>
            <person name="Crits-Christoph A."/>
            <person name="Kang S.C."/>
            <person name="Lee H."/>
            <person name="Ostrov N."/>
        </authorList>
    </citation>
    <scope>NUCLEOTIDE SEQUENCE [LARGE SCALE GENOMIC DNA]</scope>
    <source>
        <strain evidence="1 2">ATCC 23090</strain>
    </source>
</reference>
<evidence type="ECO:0000313" key="2">
    <source>
        <dbReference type="Proteomes" id="UP001326715"/>
    </source>
</evidence>
<evidence type="ECO:0000313" key="1">
    <source>
        <dbReference type="EMBL" id="WQG88292.1"/>
    </source>
</evidence>
<dbReference type="EMBL" id="CP140154">
    <property type="protein sequence ID" value="WQG88292.1"/>
    <property type="molecule type" value="Genomic_DNA"/>
</dbReference>
<protein>
    <submittedName>
        <fullName evidence="1">Uncharacterized protein</fullName>
    </submittedName>
</protein>
<gene>
    <name evidence="1" type="ORF">SR876_25565</name>
</gene>
<name>A0ABZ0XCH6_9BACT</name>
<accession>A0ABZ0XCH6</accession>
<organism evidence="1 2">
    <name type="scientific">Chitinophaga sancti</name>
    <dbReference type="NCBI Taxonomy" id="1004"/>
    <lineage>
        <taxon>Bacteria</taxon>
        <taxon>Pseudomonadati</taxon>
        <taxon>Bacteroidota</taxon>
        <taxon>Chitinophagia</taxon>
        <taxon>Chitinophagales</taxon>
        <taxon>Chitinophagaceae</taxon>
        <taxon>Chitinophaga</taxon>
    </lineage>
</organism>
<sequence length="45" mass="5297">MNITLPAPLLQLITYKPRAIINSYLLWFATHFNYPLKHSYHPEIG</sequence>
<dbReference type="Proteomes" id="UP001326715">
    <property type="component" value="Chromosome"/>
</dbReference>
<proteinExistence type="predicted"/>